<feature type="region of interest" description="Disordered" evidence="2">
    <location>
        <begin position="76"/>
        <end position="105"/>
    </location>
</feature>
<evidence type="ECO:0000256" key="2">
    <source>
        <dbReference type="SAM" id="MobiDB-lite"/>
    </source>
</evidence>
<dbReference type="AlphaFoldDB" id="A0A0R1N712"/>
<gene>
    <name evidence="3" type="ORF">FD09_GL002241</name>
</gene>
<name>A0A0R1N712_9LACO</name>
<sequence>MEMERINDNTIRVILGSEDLAERGVTVLDLLGNRKQIERFFYSILEEVDKDHTFVSNDAVTFQVMPNKNGLELLISKGDMDDDEEDGPRRRIRRNARVSSNNDHEDVSDFVKRQLGGYDDDSSVESRKSVGTAKHAHYGNQPMTKVLAFADFEDIVSLADVLNDDEVDVDLYSYKNRYYLVFTMPEGDLLDMSQDDYLAIANEYGQEVSNVTPEVLSEHGHLLMAKSALHQVGHFFGQPQK</sequence>
<dbReference type="InterPro" id="IPR008681">
    <property type="entry name" value="Neg-reg_MecA"/>
</dbReference>
<evidence type="ECO:0000313" key="4">
    <source>
        <dbReference type="Proteomes" id="UP000051330"/>
    </source>
</evidence>
<proteinExistence type="inferred from homology"/>
<dbReference type="STRING" id="1423792.FD09_GL002241"/>
<dbReference type="OrthoDB" id="2360201at2"/>
<dbReference type="Pfam" id="PF05389">
    <property type="entry name" value="MecA"/>
    <property type="match status" value="1"/>
</dbReference>
<accession>A0A0R1N712</accession>
<dbReference type="EMBL" id="AZEC01000004">
    <property type="protein sequence ID" value="KRL13410.1"/>
    <property type="molecule type" value="Genomic_DNA"/>
</dbReference>
<dbReference type="PIRSF" id="PIRSF029008">
    <property type="entry name" value="MecA"/>
    <property type="match status" value="1"/>
</dbReference>
<dbReference type="PANTHER" id="PTHR39161">
    <property type="entry name" value="ADAPTER PROTEIN MECA"/>
    <property type="match status" value="1"/>
</dbReference>
<evidence type="ECO:0000256" key="1">
    <source>
        <dbReference type="ARBA" id="ARBA00005397"/>
    </source>
</evidence>
<comment type="caution">
    <text evidence="3">The sequence shown here is derived from an EMBL/GenBank/DDBJ whole genome shotgun (WGS) entry which is preliminary data.</text>
</comment>
<dbReference type="Gene3D" id="3.30.70.1950">
    <property type="match status" value="1"/>
</dbReference>
<dbReference type="InterPro" id="IPR038471">
    <property type="entry name" value="MecA_C_sf"/>
</dbReference>
<keyword evidence="4" id="KW-1185">Reference proteome</keyword>
<organism evidence="3 4">
    <name type="scientific">Schleiferilactobacillus perolens DSM 12744</name>
    <dbReference type="NCBI Taxonomy" id="1423792"/>
    <lineage>
        <taxon>Bacteria</taxon>
        <taxon>Bacillati</taxon>
        <taxon>Bacillota</taxon>
        <taxon>Bacilli</taxon>
        <taxon>Lactobacillales</taxon>
        <taxon>Lactobacillaceae</taxon>
        <taxon>Schleiferilactobacillus</taxon>
    </lineage>
</organism>
<dbReference type="RefSeq" id="WP_057819384.1">
    <property type="nucleotide sequence ID" value="NZ_AZEC01000004.1"/>
</dbReference>
<dbReference type="Proteomes" id="UP000051330">
    <property type="component" value="Unassembled WGS sequence"/>
</dbReference>
<reference evidence="3 4" key="1">
    <citation type="journal article" date="2015" name="Genome Announc.">
        <title>Expanding the biotechnology potential of lactobacilli through comparative genomics of 213 strains and associated genera.</title>
        <authorList>
            <person name="Sun Z."/>
            <person name="Harris H.M."/>
            <person name="McCann A."/>
            <person name="Guo C."/>
            <person name="Argimon S."/>
            <person name="Zhang W."/>
            <person name="Yang X."/>
            <person name="Jeffery I.B."/>
            <person name="Cooney J.C."/>
            <person name="Kagawa T.F."/>
            <person name="Liu W."/>
            <person name="Song Y."/>
            <person name="Salvetti E."/>
            <person name="Wrobel A."/>
            <person name="Rasinkangas P."/>
            <person name="Parkhill J."/>
            <person name="Rea M.C."/>
            <person name="O'Sullivan O."/>
            <person name="Ritari J."/>
            <person name="Douillard F.P."/>
            <person name="Paul Ross R."/>
            <person name="Yang R."/>
            <person name="Briner A.E."/>
            <person name="Felis G.E."/>
            <person name="de Vos W.M."/>
            <person name="Barrangou R."/>
            <person name="Klaenhammer T.R."/>
            <person name="Caufield P.W."/>
            <person name="Cui Y."/>
            <person name="Zhang H."/>
            <person name="O'Toole P.W."/>
        </authorList>
    </citation>
    <scope>NUCLEOTIDE SEQUENCE [LARGE SCALE GENOMIC DNA]</scope>
    <source>
        <strain evidence="3 4">DSM 12744</strain>
    </source>
</reference>
<protein>
    <submittedName>
        <fullName evidence="3">Adaptor protein</fullName>
    </submittedName>
</protein>
<evidence type="ECO:0000313" key="3">
    <source>
        <dbReference type="EMBL" id="KRL13410.1"/>
    </source>
</evidence>
<dbReference type="PATRIC" id="fig|1423792.3.peg.2280"/>
<dbReference type="PANTHER" id="PTHR39161:SF1">
    <property type="entry name" value="ADAPTER PROTEIN MECA 1"/>
    <property type="match status" value="1"/>
</dbReference>
<comment type="similarity">
    <text evidence="1">Belongs to the MecA family.</text>
</comment>